<proteinExistence type="predicted"/>
<comment type="caution">
    <text evidence="2">The sequence shown here is derived from an EMBL/GenBank/DDBJ whole genome shotgun (WGS) entry which is preliminary data.</text>
</comment>
<organism evidence="2 3">
    <name type="scientific">Brucella intermedia 229E</name>
    <dbReference type="NCBI Taxonomy" id="1337887"/>
    <lineage>
        <taxon>Bacteria</taxon>
        <taxon>Pseudomonadati</taxon>
        <taxon>Pseudomonadota</taxon>
        <taxon>Alphaproteobacteria</taxon>
        <taxon>Hyphomicrobiales</taxon>
        <taxon>Brucellaceae</taxon>
        <taxon>Brucella/Ochrobactrum group</taxon>
        <taxon>Brucella</taxon>
    </lineage>
</organism>
<evidence type="ECO:0000313" key="2">
    <source>
        <dbReference type="EMBL" id="ERM02419.1"/>
    </source>
</evidence>
<dbReference type="SUPFAM" id="SSF53474">
    <property type="entry name" value="alpha/beta-Hydrolases"/>
    <property type="match status" value="1"/>
</dbReference>
<sequence>MLAASSNSNSNSAVHFADLANGRVAYLDQGPPQNARTILLLHGFSGDRTTWTGIASGLRRANFRVIAPDLPAHGLTTINATNADELSAFLPAFLDALGIAEVDVVAHSLGAVVAAQFAAVHVSRVSSLTLIAPAGLGSDVDVGFISGMAHLTTAGEVSHLLRRIVAKPAELSPELAAKFAKTMAQGRLKALAAAIVAPTGQKIDIVPGLEKLSRAKPVRVLVGLLDRIIPWQQATTLPPSIAVHFLGQSGHMPQWDQAKDVLDLILSSIGGSHD</sequence>
<dbReference type="PANTHER" id="PTHR43798">
    <property type="entry name" value="MONOACYLGLYCEROL LIPASE"/>
    <property type="match status" value="1"/>
</dbReference>
<dbReference type="PATRIC" id="fig|1337887.3.peg.1753"/>
<dbReference type="Proteomes" id="UP000016842">
    <property type="component" value="Unassembled WGS sequence"/>
</dbReference>
<dbReference type="InterPro" id="IPR029058">
    <property type="entry name" value="AB_hydrolase_fold"/>
</dbReference>
<dbReference type="Pfam" id="PF00561">
    <property type="entry name" value="Abhydrolase_1"/>
    <property type="match status" value="1"/>
</dbReference>
<dbReference type="AlphaFoldDB" id="U4VDQ2"/>
<evidence type="ECO:0000259" key="1">
    <source>
        <dbReference type="Pfam" id="PF00561"/>
    </source>
</evidence>
<evidence type="ECO:0000313" key="3">
    <source>
        <dbReference type="Proteomes" id="UP000016842"/>
    </source>
</evidence>
<feature type="domain" description="AB hydrolase-1" evidence="1">
    <location>
        <begin position="37"/>
        <end position="185"/>
    </location>
</feature>
<dbReference type="GO" id="GO:0016020">
    <property type="term" value="C:membrane"/>
    <property type="evidence" value="ECO:0007669"/>
    <property type="project" value="TreeGrafter"/>
</dbReference>
<dbReference type="EMBL" id="ASXJ01000089">
    <property type="protein sequence ID" value="ERM02419.1"/>
    <property type="molecule type" value="Genomic_DNA"/>
</dbReference>
<dbReference type="PANTHER" id="PTHR43798:SF33">
    <property type="entry name" value="HYDROLASE, PUTATIVE (AFU_ORTHOLOGUE AFUA_2G14860)-RELATED"/>
    <property type="match status" value="1"/>
</dbReference>
<gene>
    <name evidence="2" type="ORF">Q644_16790</name>
</gene>
<dbReference type="PRINTS" id="PR00111">
    <property type="entry name" value="ABHYDROLASE"/>
</dbReference>
<reference evidence="2 3" key="1">
    <citation type="journal article" date="2014" name="FEMS Microbiol. Lett.">
        <title>Genome sequencing analysis reveals virulence-related gene content of Ochrobactrum intermedium strain 229E, a urease-positive strain isolated from the human gastric niche.</title>
        <authorList>
            <person name="Kulkarni G.J."/>
            <person name="Shetty S."/>
            <person name="Dharne M.S."/>
            <person name="Shouche Y.S."/>
        </authorList>
    </citation>
    <scope>NUCLEOTIDE SEQUENCE [LARGE SCALE GENOMIC DNA]</scope>
    <source>
        <strain evidence="2 3">229E</strain>
    </source>
</reference>
<dbReference type="InterPro" id="IPR050266">
    <property type="entry name" value="AB_hydrolase_sf"/>
</dbReference>
<protein>
    <recommendedName>
        <fullName evidence="1">AB hydrolase-1 domain-containing protein</fullName>
    </recommendedName>
</protein>
<dbReference type="Gene3D" id="3.40.50.1820">
    <property type="entry name" value="alpha/beta hydrolase"/>
    <property type="match status" value="1"/>
</dbReference>
<accession>U4VDQ2</accession>
<name>U4VDQ2_9HYPH</name>
<dbReference type="InterPro" id="IPR000073">
    <property type="entry name" value="AB_hydrolase_1"/>
</dbReference>